<dbReference type="InterPro" id="IPR004474">
    <property type="entry name" value="LytR_CpsA_psr"/>
</dbReference>
<dbReference type="InterPro" id="IPR050922">
    <property type="entry name" value="LytR/CpsA/Psr_CW_biosynth"/>
</dbReference>
<dbReference type="PANTHER" id="PTHR33392:SF6">
    <property type="entry name" value="POLYISOPRENYL-TEICHOIC ACID--PEPTIDOGLYCAN TEICHOIC ACID TRANSFERASE TAGU"/>
    <property type="match status" value="1"/>
</dbReference>
<reference evidence="4 5" key="1">
    <citation type="journal article" date="2015" name="Nature">
        <title>rRNA introns, odd ribosomes, and small enigmatic genomes across a large radiation of phyla.</title>
        <authorList>
            <person name="Brown C.T."/>
            <person name="Hug L.A."/>
            <person name="Thomas B.C."/>
            <person name="Sharon I."/>
            <person name="Castelle C.J."/>
            <person name="Singh A."/>
            <person name="Wilkins M.J."/>
            <person name="Williams K.H."/>
            <person name="Banfield J.F."/>
        </authorList>
    </citation>
    <scope>NUCLEOTIDE SEQUENCE [LARGE SCALE GENOMIC DNA]</scope>
</reference>
<accession>A0A0G1DIM0</accession>
<evidence type="ECO:0000313" key="5">
    <source>
        <dbReference type="Proteomes" id="UP000034090"/>
    </source>
</evidence>
<keyword evidence="2" id="KW-0812">Transmembrane</keyword>
<evidence type="ECO:0000256" key="2">
    <source>
        <dbReference type="SAM" id="Phobius"/>
    </source>
</evidence>
<keyword evidence="2" id="KW-0472">Membrane</keyword>
<proteinExistence type="inferred from homology"/>
<dbReference type="Proteomes" id="UP000034090">
    <property type="component" value="Unassembled WGS sequence"/>
</dbReference>
<evidence type="ECO:0000256" key="1">
    <source>
        <dbReference type="ARBA" id="ARBA00006068"/>
    </source>
</evidence>
<dbReference type="NCBIfam" id="TIGR00350">
    <property type="entry name" value="lytR_cpsA_psr"/>
    <property type="match status" value="1"/>
</dbReference>
<feature type="transmembrane region" description="Helical" evidence="2">
    <location>
        <begin position="20"/>
        <end position="42"/>
    </location>
</feature>
<dbReference type="EMBL" id="LCFQ01000013">
    <property type="protein sequence ID" value="KKS97442.1"/>
    <property type="molecule type" value="Genomic_DNA"/>
</dbReference>
<name>A0A0G1DIM0_9BACT</name>
<dbReference type="Pfam" id="PF03816">
    <property type="entry name" value="LytR_cpsA_psr"/>
    <property type="match status" value="1"/>
</dbReference>
<protein>
    <submittedName>
        <fullName evidence="4">Cell envelope-related transcriptional attenuator</fullName>
    </submittedName>
</protein>
<dbReference type="Gene3D" id="3.40.630.190">
    <property type="entry name" value="LCP protein"/>
    <property type="match status" value="1"/>
</dbReference>
<comment type="caution">
    <text evidence="4">The sequence shown here is derived from an EMBL/GenBank/DDBJ whole genome shotgun (WGS) entry which is preliminary data.</text>
</comment>
<organism evidence="4 5">
    <name type="scientific">Candidatus Woesebacteria bacterium GW2011_GWB1_43_14</name>
    <dbReference type="NCBI Taxonomy" id="1618578"/>
    <lineage>
        <taxon>Bacteria</taxon>
        <taxon>Candidatus Woeseibacteriota</taxon>
    </lineage>
</organism>
<dbReference type="STRING" id="1618578.UV74_C0013G0564"/>
<dbReference type="AlphaFoldDB" id="A0A0G1DIM0"/>
<sequence length="357" mass="39969">MLDSKELGKIKRKILSRHYVLVRAVLASALILLFLLVIWGILGFLKKTVVGKYTGIARSFIVTPKNQIFAIDGKTNILVLGKAGEGNIAPDLTDTIMLASVDHENGTIKLVSLPRDIWIEDLRAKLNSVYYWGEEKKEGGGIVLAKSVVEEITGIPVHYAVVVDFSGFSEIINTLGGIEVNVDRSFTDEDYPIPGKEADECEGDPDFLCRYETIHFDAGTQMMDGATALKFVRSRNSKDPEEGTDLARSVRQQRVLASIKNKALSSETLFSFSKLKSLQGEVDNMIETDLDERGLAILARRALEAKDNFLAMSMPEELLINPPLSHKYDNLYVFVPRSENWDEIRSWFEDVFANINY</sequence>
<feature type="domain" description="Cell envelope-related transcriptional attenuator" evidence="3">
    <location>
        <begin position="93"/>
        <end position="263"/>
    </location>
</feature>
<evidence type="ECO:0000313" key="4">
    <source>
        <dbReference type="EMBL" id="KKS97442.1"/>
    </source>
</evidence>
<keyword evidence="2" id="KW-1133">Transmembrane helix</keyword>
<dbReference type="PANTHER" id="PTHR33392">
    <property type="entry name" value="POLYISOPRENYL-TEICHOIC ACID--PEPTIDOGLYCAN TEICHOIC ACID TRANSFERASE TAGU"/>
    <property type="match status" value="1"/>
</dbReference>
<evidence type="ECO:0000259" key="3">
    <source>
        <dbReference type="Pfam" id="PF03816"/>
    </source>
</evidence>
<comment type="similarity">
    <text evidence="1">Belongs to the LytR/CpsA/Psr (LCP) family.</text>
</comment>
<gene>
    <name evidence="4" type="ORF">UV74_C0013G0564</name>
</gene>